<dbReference type="SUPFAM" id="SSF51905">
    <property type="entry name" value="FAD/NAD(P)-binding domain"/>
    <property type="match status" value="2"/>
</dbReference>
<dbReference type="InterPro" id="IPR036188">
    <property type="entry name" value="FAD/NAD-bd_sf"/>
</dbReference>
<dbReference type="InterPro" id="IPR053382">
    <property type="entry name" value="Ring-hydroxylating_dioxygenase"/>
</dbReference>
<dbReference type="Pfam" id="PF07992">
    <property type="entry name" value="Pyr_redox_2"/>
    <property type="match status" value="1"/>
</dbReference>
<protein>
    <submittedName>
        <fullName evidence="8">Pyridine nucleotide-disulfide oxidoreductase</fullName>
    </submittedName>
</protein>
<evidence type="ECO:0000256" key="1">
    <source>
        <dbReference type="ARBA" id="ARBA00001974"/>
    </source>
</evidence>
<keyword evidence="3" id="KW-0274">FAD</keyword>
<dbReference type="NCBIfam" id="NF042949">
    <property type="entry name" value="3PPDioc_HcaD"/>
    <property type="match status" value="1"/>
</dbReference>
<proteinExistence type="predicted"/>
<gene>
    <name evidence="8" type="ORF">WT56_11955</name>
</gene>
<reference evidence="8 9" key="1">
    <citation type="submission" date="2015-11" db="EMBL/GenBank/DDBJ databases">
        <title>Expanding the genomic diversity of Burkholderia species for the development of highly accurate diagnostics.</title>
        <authorList>
            <person name="Sahl J."/>
            <person name="Keim P."/>
            <person name="Wagner D."/>
        </authorList>
    </citation>
    <scope>NUCLEOTIDE SEQUENCE [LARGE SCALE GENOMIC DNA]</scope>
    <source>
        <strain evidence="8 9">MSMB368WGS</strain>
    </source>
</reference>
<evidence type="ECO:0000256" key="5">
    <source>
        <dbReference type="SAM" id="MobiDB-lite"/>
    </source>
</evidence>
<feature type="domain" description="Reductase C-terminal" evidence="7">
    <location>
        <begin position="319"/>
        <end position="402"/>
    </location>
</feature>
<dbReference type="PRINTS" id="PR00411">
    <property type="entry name" value="PNDRDTASEI"/>
</dbReference>
<evidence type="ECO:0000256" key="2">
    <source>
        <dbReference type="ARBA" id="ARBA00022630"/>
    </source>
</evidence>
<dbReference type="InterPro" id="IPR016156">
    <property type="entry name" value="FAD/NAD-linked_Rdtase_dimer_sf"/>
</dbReference>
<dbReference type="Gene3D" id="3.50.50.60">
    <property type="entry name" value="FAD/NAD(P)-binding domain"/>
    <property type="match status" value="2"/>
</dbReference>
<evidence type="ECO:0000313" key="9">
    <source>
        <dbReference type="Proteomes" id="UP000062912"/>
    </source>
</evidence>
<evidence type="ECO:0000256" key="3">
    <source>
        <dbReference type="ARBA" id="ARBA00022827"/>
    </source>
</evidence>
<name>A0A132EJK4_9BURK</name>
<dbReference type="InterPro" id="IPR023753">
    <property type="entry name" value="FAD/NAD-binding_dom"/>
</dbReference>
<evidence type="ECO:0000259" key="6">
    <source>
        <dbReference type="Pfam" id="PF07992"/>
    </source>
</evidence>
<feature type="region of interest" description="Disordered" evidence="5">
    <location>
        <begin position="272"/>
        <end position="294"/>
    </location>
</feature>
<comment type="cofactor">
    <cofactor evidence="1">
        <name>FAD</name>
        <dbReference type="ChEBI" id="CHEBI:57692"/>
    </cofactor>
</comment>
<dbReference type="EMBL" id="LPJR01000025">
    <property type="protein sequence ID" value="KWF30731.1"/>
    <property type="molecule type" value="Genomic_DNA"/>
</dbReference>
<dbReference type="SUPFAM" id="SSF55424">
    <property type="entry name" value="FAD/NAD-linked reductases, dimerisation (C-terminal) domain"/>
    <property type="match status" value="1"/>
</dbReference>
<accession>A0A132EJK4</accession>
<dbReference type="GO" id="GO:0016651">
    <property type="term" value="F:oxidoreductase activity, acting on NAD(P)H"/>
    <property type="evidence" value="ECO:0007669"/>
    <property type="project" value="TreeGrafter"/>
</dbReference>
<dbReference type="Proteomes" id="UP000062912">
    <property type="component" value="Unassembled WGS sequence"/>
</dbReference>
<dbReference type="InterPro" id="IPR028202">
    <property type="entry name" value="Reductase_C"/>
</dbReference>
<feature type="domain" description="FAD/NAD(P)-binding" evidence="6">
    <location>
        <begin position="5"/>
        <end position="300"/>
    </location>
</feature>
<dbReference type="PANTHER" id="PTHR43557:SF2">
    <property type="entry name" value="RIESKE DOMAIN-CONTAINING PROTEIN-RELATED"/>
    <property type="match status" value="1"/>
</dbReference>
<dbReference type="InterPro" id="IPR050446">
    <property type="entry name" value="FAD-oxidoreductase/Apoptosis"/>
</dbReference>
<dbReference type="PANTHER" id="PTHR43557">
    <property type="entry name" value="APOPTOSIS-INDUCING FACTOR 1"/>
    <property type="match status" value="1"/>
</dbReference>
<evidence type="ECO:0000259" key="7">
    <source>
        <dbReference type="Pfam" id="PF14759"/>
    </source>
</evidence>
<dbReference type="GO" id="GO:0005737">
    <property type="term" value="C:cytoplasm"/>
    <property type="evidence" value="ECO:0007669"/>
    <property type="project" value="TreeGrafter"/>
</dbReference>
<dbReference type="PRINTS" id="PR00368">
    <property type="entry name" value="FADPNR"/>
</dbReference>
<dbReference type="AlphaFoldDB" id="A0A132EJK4"/>
<sequence length="405" mass="42794">MARACVIVGAGQAGATAAAELRRRGFDGRVVLIGDEPHPPYERPPLSKDVLLTPDDARIAIHPATFYAEQRIELRLGMRVAAIDPAQRMLTLADGTSLGFGKLLLATGARVRRLPMLDRLGDGVHTLRTLDDAHALRRALRDGTRLLIVGGGVIGMELASSAVELGAHVTVIEQAADVMARCAPLPVRAHLLALHRARGVDVLTGRRLVDAARDGGGFVLTLDDGATVHGDAIVYGIGVEPDDALARDAGLCTDGAILVDVACRTSHPDIFAAGDNTAETDPRGVPRTRSESWDNANRQAARAAAAMLGAPDETPHVPWFWTDQCGVNVQFAGDMMAPLWVSRGDLSGSACVLFGLRDGVVTGGVTLNRGQDMRSVRTLVERRATIAPDVLADPAQNLRALAKGA</sequence>
<evidence type="ECO:0000256" key="4">
    <source>
        <dbReference type="ARBA" id="ARBA00023002"/>
    </source>
</evidence>
<organism evidence="8 9">
    <name type="scientific">Burkholderia pseudomultivorans</name>
    <dbReference type="NCBI Taxonomy" id="1207504"/>
    <lineage>
        <taxon>Bacteria</taxon>
        <taxon>Pseudomonadati</taxon>
        <taxon>Pseudomonadota</taxon>
        <taxon>Betaproteobacteria</taxon>
        <taxon>Burkholderiales</taxon>
        <taxon>Burkholderiaceae</taxon>
        <taxon>Burkholderia</taxon>
        <taxon>Burkholderia cepacia complex</taxon>
    </lineage>
</organism>
<feature type="compositionally biased region" description="Basic and acidic residues" evidence="5">
    <location>
        <begin position="280"/>
        <end position="292"/>
    </location>
</feature>
<comment type="caution">
    <text evidence="8">The sequence shown here is derived from an EMBL/GenBank/DDBJ whole genome shotgun (WGS) entry which is preliminary data.</text>
</comment>
<evidence type="ECO:0000313" key="8">
    <source>
        <dbReference type="EMBL" id="KWF30731.1"/>
    </source>
</evidence>
<dbReference type="Gene3D" id="3.30.390.30">
    <property type="match status" value="1"/>
</dbReference>
<keyword evidence="4" id="KW-0560">Oxidoreductase</keyword>
<dbReference type="Pfam" id="PF14759">
    <property type="entry name" value="Reductase_C"/>
    <property type="match status" value="1"/>
</dbReference>
<keyword evidence="2" id="KW-0285">Flavoprotein</keyword>